<sequence>MRRLFLAALIATIPVSAGATPTSDLSSVITDHWAWYLKSNPIYATTLGVHDYDDQIGDFSLAEADRQAAQAGVFIKRLDAIPTAQLSLEDQTNKAILHRILSEQIEANSFGERMITFSTLGSWFQNFAGLADVVPVRTKADFVSYTTRLSLFPKANAQALAVTRQGVEGGYVLPCAALAGFEKTITGVIAENPEDSRFFAPFKGNRPTGMTETEWNAMKAKTKALISGTLNPEYRKIDDYYRTGYLPKCRATYGVSALPQGQQYYAFQVRQQTTTEMTPGQIHELGLGEVKRIRAEMDSIARKAGYASREAFIQDLRSNPKYYPKSAGELMSAAALQAKLNDGKMPTLFATLPRLPYGVRAVPAETAEGTTTAYYMPGSPQAGISGTYYVNTSKLNQRPLYELPALTSHEAVPGHHNQIALQQEMSLPDFRKYVAGFNAFVEGWGLYSEHLGIEMGIYDTPEKDMGRLSYEMWRACRLVVDTGLHAQGWTKEQAVAFMKANTALTDANIDAEVNRYISNPGQALAYKLGELKILALRHRAESTLGPKFDVRRFHDAVLGQGAVPLDILDAQIDRWIASEQGAPSPQKQ</sequence>
<dbReference type="Pfam" id="PF05960">
    <property type="entry name" value="DUF885"/>
    <property type="match status" value="1"/>
</dbReference>
<organism evidence="1">
    <name type="scientific">hydrothermal vent metagenome</name>
    <dbReference type="NCBI Taxonomy" id="652676"/>
    <lineage>
        <taxon>unclassified sequences</taxon>
        <taxon>metagenomes</taxon>
        <taxon>ecological metagenomes</taxon>
    </lineage>
</organism>
<dbReference type="PANTHER" id="PTHR33361:SF2">
    <property type="entry name" value="DUF885 DOMAIN-CONTAINING PROTEIN"/>
    <property type="match status" value="1"/>
</dbReference>
<dbReference type="AlphaFoldDB" id="A0A170PNS6"/>
<dbReference type="PANTHER" id="PTHR33361">
    <property type="entry name" value="GLR0591 PROTEIN"/>
    <property type="match status" value="1"/>
</dbReference>
<accession>A0A170PNS6</accession>
<name>A0A170PNS6_9ZZZZ</name>
<protein>
    <recommendedName>
        <fullName evidence="2">DUF885 domain-containing protein</fullName>
    </recommendedName>
</protein>
<evidence type="ECO:0008006" key="2">
    <source>
        <dbReference type="Google" id="ProtNLM"/>
    </source>
</evidence>
<gene>
    <name evidence="1" type="ORF">MGWOODY_Smn1933</name>
</gene>
<reference evidence="1" key="1">
    <citation type="submission" date="2015-10" db="EMBL/GenBank/DDBJ databases">
        <authorList>
            <person name="Gilbert D.G."/>
        </authorList>
    </citation>
    <scope>NUCLEOTIDE SEQUENCE</scope>
</reference>
<dbReference type="InterPro" id="IPR010281">
    <property type="entry name" value="DUF885"/>
</dbReference>
<evidence type="ECO:0000313" key="1">
    <source>
        <dbReference type="EMBL" id="CUS44606.1"/>
    </source>
</evidence>
<proteinExistence type="predicted"/>
<dbReference type="EMBL" id="CZQE01000161">
    <property type="protein sequence ID" value="CUS44606.1"/>
    <property type="molecule type" value="Genomic_DNA"/>
</dbReference>